<protein>
    <recommendedName>
        <fullName evidence="8">Glycosyltransferase family 92 protein</fullName>
        <ecNumber evidence="8">2.4.1.-</ecNumber>
    </recommendedName>
</protein>
<evidence type="ECO:0000313" key="10">
    <source>
        <dbReference type="EMBL" id="KAG0576885.1"/>
    </source>
</evidence>
<evidence type="ECO:0000256" key="9">
    <source>
        <dbReference type="SAM" id="Coils"/>
    </source>
</evidence>
<comment type="similarity">
    <text evidence="2 8">Belongs to the glycosyltransferase 92 family.</text>
</comment>
<keyword evidence="9" id="KW-0175">Coiled coil</keyword>
<dbReference type="GO" id="GO:0016020">
    <property type="term" value="C:membrane"/>
    <property type="evidence" value="ECO:0007669"/>
    <property type="project" value="UniProtKB-SubCell"/>
</dbReference>
<dbReference type="PANTHER" id="PTHR21461:SF86">
    <property type="entry name" value="GLYCOSYLTRANSFERASE FAMILY 92 PROTEIN"/>
    <property type="match status" value="1"/>
</dbReference>
<dbReference type="AlphaFoldDB" id="A0A8T0I1U3"/>
<dbReference type="EMBL" id="CM026425">
    <property type="protein sequence ID" value="KAG0576881.1"/>
    <property type="molecule type" value="Genomic_DNA"/>
</dbReference>
<dbReference type="EMBL" id="CM026425">
    <property type="protein sequence ID" value="KAG0576884.1"/>
    <property type="molecule type" value="Genomic_DNA"/>
</dbReference>
<organism evidence="10 11">
    <name type="scientific">Ceratodon purpureus</name>
    <name type="common">Fire moss</name>
    <name type="synonym">Dicranum purpureum</name>
    <dbReference type="NCBI Taxonomy" id="3225"/>
    <lineage>
        <taxon>Eukaryota</taxon>
        <taxon>Viridiplantae</taxon>
        <taxon>Streptophyta</taxon>
        <taxon>Embryophyta</taxon>
        <taxon>Bryophyta</taxon>
        <taxon>Bryophytina</taxon>
        <taxon>Bryopsida</taxon>
        <taxon>Dicranidae</taxon>
        <taxon>Pseudoditrichales</taxon>
        <taxon>Ditrichaceae</taxon>
        <taxon>Ceratodon</taxon>
    </lineage>
</organism>
<keyword evidence="6" id="KW-1133">Transmembrane helix</keyword>
<dbReference type="EC" id="2.4.1.-" evidence="8"/>
<dbReference type="InterPro" id="IPR008166">
    <property type="entry name" value="Glyco_transf_92"/>
</dbReference>
<feature type="coiled-coil region" evidence="9">
    <location>
        <begin position="141"/>
        <end position="171"/>
    </location>
</feature>
<gene>
    <name evidence="10" type="ORF">KC19_5G115200</name>
</gene>
<keyword evidence="3 8" id="KW-0328">Glycosyltransferase</keyword>
<proteinExistence type="inferred from homology"/>
<evidence type="ECO:0000256" key="3">
    <source>
        <dbReference type="ARBA" id="ARBA00022676"/>
    </source>
</evidence>
<keyword evidence="7" id="KW-0472">Membrane</keyword>
<dbReference type="EMBL" id="CM026425">
    <property type="protein sequence ID" value="KAG0576879.1"/>
    <property type="molecule type" value="Genomic_DNA"/>
</dbReference>
<comment type="caution">
    <text evidence="10">The sequence shown here is derived from an EMBL/GenBank/DDBJ whole genome shotgun (WGS) entry which is preliminary data.</text>
</comment>
<evidence type="ECO:0000256" key="1">
    <source>
        <dbReference type="ARBA" id="ARBA00004167"/>
    </source>
</evidence>
<dbReference type="PANTHER" id="PTHR21461">
    <property type="entry name" value="GLYCOSYLTRANSFERASE FAMILY 92 PROTEIN"/>
    <property type="match status" value="1"/>
</dbReference>
<dbReference type="EMBL" id="CM026425">
    <property type="protein sequence ID" value="KAG0576885.1"/>
    <property type="molecule type" value="Genomic_DNA"/>
</dbReference>
<accession>A0A8T0I1U3</accession>
<dbReference type="EMBL" id="CM026425">
    <property type="protein sequence ID" value="KAG0576880.1"/>
    <property type="molecule type" value="Genomic_DNA"/>
</dbReference>
<keyword evidence="11" id="KW-1185">Reference proteome</keyword>
<evidence type="ECO:0000256" key="8">
    <source>
        <dbReference type="RuleBase" id="RU366017"/>
    </source>
</evidence>
<evidence type="ECO:0000256" key="5">
    <source>
        <dbReference type="ARBA" id="ARBA00022692"/>
    </source>
</evidence>
<evidence type="ECO:0000256" key="2">
    <source>
        <dbReference type="ARBA" id="ARBA00007647"/>
    </source>
</evidence>
<evidence type="ECO:0000256" key="7">
    <source>
        <dbReference type="ARBA" id="ARBA00023136"/>
    </source>
</evidence>
<dbReference type="EMBL" id="CM026425">
    <property type="protein sequence ID" value="KAG0576877.1"/>
    <property type="molecule type" value="Genomic_DNA"/>
</dbReference>
<dbReference type="EMBL" id="CM026425">
    <property type="protein sequence ID" value="KAG0576878.1"/>
    <property type="molecule type" value="Genomic_DNA"/>
</dbReference>
<keyword evidence="4 8" id="KW-0808">Transferase</keyword>
<dbReference type="EMBL" id="CM026425">
    <property type="protein sequence ID" value="KAG0576882.1"/>
    <property type="molecule type" value="Genomic_DNA"/>
</dbReference>
<dbReference type="EMBL" id="CM026425">
    <property type="protein sequence ID" value="KAG0576883.1"/>
    <property type="molecule type" value="Genomic_DNA"/>
</dbReference>
<sequence>MMNRKLVTSGLHRLLSRSPVVFALVCAVVLASFSFFSSNKFQNHYGVLRVTGSQGLRQIYEPETFRLSSKQPETKRITELSGPSGDSVKSLKALVRDAVDRGLVVIVNASDADAAHVLADHSQGARLDISGALDGPTGDILVEVMQELRNMEEMADEVAELKRKLKLYKKGHGCADDISNTNGSFAPRQGGHGFRPSGRALYPLMIFSTFRYAHDEFTAVGIGAPSLLPKSFFEEQENSCTWVEWDSTNASEVPSPLTTNARVQRGRKRTTLIKDGESFYSVVVIRCQFADPAGSNSYGGHLFVNTTKDDHYALLTEPPESVDKIQFEGPLQHRFAFCTPPIWRPLPAKILKQWLLYHHHLLGFERIHYFFYTGIPLDDATLQVLQPLLDQNMLTIVDLASEMALVGGESEYPTTLLARNDCVHRARFFADWALLWDFNEFLHVLPPTQLQTLITSKLEYPYLAFGNQQWSSTYCSPENMTLETVDPWATDRMIFRLALPNCHNDRNTSWECVGGGGNRKFIVNPRKVFAVHHNYVMDPSWGGADISVAEVRLNVWTGNILSTTDPTCTIVKNPDDITPSMPVDGYWYKDTSFAAATRDAHNASFSSSRFDLRSSKHLKHRQTAQNLTTVEVR</sequence>
<evidence type="ECO:0000313" key="11">
    <source>
        <dbReference type="Proteomes" id="UP000822688"/>
    </source>
</evidence>
<evidence type="ECO:0000256" key="4">
    <source>
        <dbReference type="ARBA" id="ARBA00022679"/>
    </source>
</evidence>
<comment type="subcellular location">
    <subcellularLocation>
        <location evidence="1">Membrane</location>
        <topology evidence="1">Single-pass membrane protein</topology>
    </subcellularLocation>
</comment>
<evidence type="ECO:0000256" key="6">
    <source>
        <dbReference type="ARBA" id="ARBA00022989"/>
    </source>
</evidence>
<dbReference type="Proteomes" id="UP000822688">
    <property type="component" value="Chromosome 5"/>
</dbReference>
<dbReference type="Pfam" id="PF01697">
    <property type="entry name" value="Glyco_transf_92"/>
    <property type="match status" value="1"/>
</dbReference>
<name>A0A8T0I1U3_CERPU</name>
<dbReference type="GO" id="GO:0005737">
    <property type="term" value="C:cytoplasm"/>
    <property type="evidence" value="ECO:0007669"/>
    <property type="project" value="TreeGrafter"/>
</dbReference>
<dbReference type="GO" id="GO:0016757">
    <property type="term" value="F:glycosyltransferase activity"/>
    <property type="evidence" value="ECO:0007669"/>
    <property type="project" value="UniProtKB-UniRule"/>
</dbReference>
<reference evidence="10" key="1">
    <citation type="submission" date="2020-06" db="EMBL/GenBank/DDBJ databases">
        <title>WGS assembly of Ceratodon purpureus strain R40.</title>
        <authorList>
            <person name="Carey S.B."/>
            <person name="Jenkins J."/>
            <person name="Shu S."/>
            <person name="Lovell J.T."/>
            <person name="Sreedasyam A."/>
            <person name="Maumus F."/>
            <person name="Tiley G.P."/>
            <person name="Fernandez-Pozo N."/>
            <person name="Barry K."/>
            <person name="Chen C."/>
            <person name="Wang M."/>
            <person name="Lipzen A."/>
            <person name="Daum C."/>
            <person name="Saski C.A."/>
            <person name="Payton A.C."/>
            <person name="Mcbreen J.C."/>
            <person name="Conrad R.E."/>
            <person name="Kollar L.M."/>
            <person name="Olsson S."/>
            <person name="Huttunen S."/>
            <person name="Landis J.B."/>
            <person name="Wickett N.J."/>
            <person name="Johnson M.G."/>
            <person name="Rensing S.A."/>
            <person name="Grimwood J."/>
            <person name="Schmutz J."/>
            <person name="Mcdaniel S.F."/>
        </authorList>
    </citation>
    <scope>NUCLEOTIDE SEQUENCE</scope>
    <source>
        <strain evidence="10">R40</strain>
    </source>
</reference>
<keyword evidence="5" id="KW-0812">Transmembrane</keyword>